<name>C8PNV7_9SPIR</name>
<dbReference type="Proteomes" id="UP000004509">
    <property type="component" value="Unassembled WGS sequence"/>
</dbReference>
<comment type="caution">
    <text evidence="1">The sequence shown here is derived from an EMBL/GenBank/DDBJ whole genome shotgun (WGS) entry which is preliminary data.</text>
</comment>
<dbReference type="OrthoDB" id="546286at2"/>
<gene>
    <name evidence="1" type="ORF">TREVI0001_1676</name>
</gene>
<proteinExistence type="predicted"/>
<protein>
    <submittedName>
        <fullName evidence="1">Uncharacterized protein</fullName>
    </submittedName>
</protein>
<dbReference type="STRING" id="596324.TREVI0001_1676"/>
<dbReference type="EMBL" id="ACYH01000024">
    <property type="protein sequence ID" value="EEV20820.1"/>
    <property type="molecule type" value="Genomic_DNA"/>
</dbReference>
<dbReference type="RefSeq" id="WP_006188223.1">
    <property type="nucleotide sequence ID" value="NZ_ACYH01000024.1"/>
</dbReference>
<organism evidence="1 2">
    <name type="scientific">Treponema vincentii ATCC 35580</name>
    <dbReference type="NCBI Taxonomy" id="596324"/>
    <lineage>
        <taxon>Bacteria</taxon>
        <taxon>Pseudomonadati</taxon>
        <taxon>Spirochaetota</taxon>
        <taxon>Spirochaetia</taxon>
        <taxon>Spirochaetales</taxon>
        <taxon>Treponemataceae</taxon>
        <taxon>Treponema</taxon>
    </lineage>
</organism>
<reference evidence="1 2" key="1">
    <citation type="submission" date="2009-07" db="EMBL/GenBank/DDBJ databases">
        <authorList>
            <person name="Madupu R."/>
            <person name="Sebastian Y."/>
            <person name="Durkin A.S."/>
            <person name="Torralba M."/>
            <person name="Methe B."/>
            <person name="Sutton G.G."/>
            <person name="Strausberg R.L."/>
            <person name="Nelson K.E."/>
        </authorList>
    </citation>
    <scope>NUCLEOTIDE SEQUENCE [LARGE SCALE GENOMIC DNA]</scope>
    <source>
        <strain evidence="1 2">ATCC 35580</strain>
    </source>
</reference>
<accession>C8PNV7</accession>
<dbReference type="AlphaFoldDB" id="C8PNV7"/>
<sequence length="63" mass="7083">MSKGVSSKITFKAYNQREQWLLPPSLEELVPAGHLVRVVGKTVDELNIEKILDGRGKSFCNRV</sequence>
<evidence type="ECO:0000313" key="2">
    <source>
        <dbReference type="Proteomes" id="UP000004509"/>
    </source>
</evidence>
<evidence type="ECO:0000313" key="1">
    <source>
        <dbReference type="EMBL" id="EEV20820.1"/>
    </source>
</evidence>